<dbReference type="EMBL" id="AOIA01000078">
    <property type="protein sequence ID" value="ELY61970.1"/>
    <property type="molecule type" value="Genomic_DNA"/>
</dbReference>
<feature type="region of interest" description="Disordered" evidence="1">
    <location>
        <begin position="1"/>
        <end position="41"/>
    </location>
</feature>
<dbReference type="RefSeq" id="WP_008422370.1">
    <property type="nucleotide sequence ID" value="NZ_AOIA01000078.1"/>
</dbReference>
<sequence>MLQRSNVRSSGDEEKRLLEQTRNENLMSSDSESSREQTFPSPVDLLSTLEACNIQYLDIDETRALVIYQTAILNLEVLEGLVTLGDGAAVSEPADGTDESVTDRLLVEQLGPEFGDWIGINREATGKVR</sequence>
<dbReference type="STRING" id="1227498.C492_08615"/>
<gene>
    <name evidence="2" type="ORF">C492_08615</name>
</gene>
<organism evidence="2 3">
    <name type="scientific">Natronococcus jeotgali DSM 18795</name>
    <dbReference type="NCBI Taxonomy" id="1227498"/>
    <lineage>
        <taxon>Archaea</taxon>
        <taxon>Methanobacteriati</taxon>
        <taxon>Methanobacteriota</taxon>
        <taxon>Stenosarchaea group</taxon>
        <taxon>Halobacteria</taxon>
        <taxon>Halobacteriales</taxon>
        <taxon>Natrialbaceae</taxon>
        <taxon>Natronococcus</taxon>
    </lineage>
</organism>
<keyword evidence="3" id="KW-1185">Reference proteome</keyword>
<feature type="compositionally biased region" description="Basic and acidic residues" evidence="1">
    <location>
        <begin position="10"/>
        <end position="22"/>
    </location>
</feature>
<evidence type="ECO:0000313" key="3">
    <source>
        <dbReference type="Proteomes" id="UP000011531"/>
    </source>
</evidence>
<accession>L9XJS0</accession>
<dbReference type="AlphaFoldDB" id="L9XJS0"/>
<comment type="caution">
    <text evidence="2">The sequence shown here is derived from an EMBL/GenBank/DDBJ whole genome shotgun (WGS) entry which is preliminary data.</text>
</comment>
<dbReference type="Proteomes" id="UP000011531">
    <property type="component" value="Unassembled WGS sequence"/>
</dbReference>
<protein>
    <submittedName>
        <fullName evidence="2">Uncharacterized protein</fullName>
    </submittedName>
</protein>
<name>L9XJS0_9EURY</name>
<evidence type="ECO:0000256" key="1">
    <source>
        <dbReference type="SAM" id="MobiDB-lite"/>
    </source>
</evidence>
<evidence type="ECO:0000313" key="2">
    <source>
        <dbReference type="EMBL" id="ELY61970.1"/>
    </source>
</evidence>
<feature type="compositionally biased region" description="Polar residues" evidence="1">
    <location>
        <begin position="23"/>
        <end position="40"/>
    </location>
</feature>
<reference evidence="2 3" key="1">
    <citation type="journal article" date="2014" name="PLoS Genet.">
        <title>Phylogenetically driven sequencing of extremely halophilic archaea reveals strategies for static and dynamic osmo-response.</title>
        <authorList>
            <person name="Becker E.A."/>
            <person name="Seitzer P.M."/>
            <person name="Tritt A."/>
            <person name="Larsen D."/>
            <person name="Krusor M."/>
            <person name="Yao A.I."/>
            <person name="Wu D."/>
            <person name="Madern D."/>
            <person name="Eisen J.A."/>
            <person name="Darling A.E."/>
            <person name="Facciotti M.T."/>
        </authorList>
    </citation>
    <scope>NUCLEOTIDE SEQUENCE [LARGE SCALE GENOMIC DNA]</scope>
    <source>
        <strain evidence="2 3">DSM 18795</strain>
    </source>
</reference>
<proteinExistence type="predicted"/>